<comment type="caution">
    <text evidence="1">The sequence shown here is derived from an EMBL/GenBank/DDBJ whole genome shotgun (WGS) entry which is preliminary data.</text>
</comment>
<evidence type="ECO:0000313" key="1">
    <source>
        <dbReference type="EMBL" id="SUX77586.1"/>
    </source>
</evidence>
<protein>
    <submittedName>
        <fullName evidence="1">Uncharacterized protein</fullName>
    </submittedName>
</protein>
<accession>A0A9Q8E7D4</accession>
<name>A0A9Q8E7D4_9ENTR</name>
<dbReference type="EMBL" id="UIGT01000001">
    <property type="protein sequence ID" value="SUX77586.1"/>
    <property type="molecule type" value="Genomic_DNA"/>
</dbReference>
<organism evidence="1 2">
    <name type="scientific">Citrobacter youngae</name>
    <dbReference type="NCBI Taxonomy" id="133448"/>
    <lineage>
        <taxon>Bacteria</taxon>
        <taxon>Pseudomonadati</taxon>
        <taxon>Pseudomonadota</taxon>
        <taxon>Gammaproteobacteria</taxon>
        <taxon>Enterobacterales</taxon>
        <taxon>Enterobacteriaceae</taxon>
        <taxon>Citrobacter</taxon>
        <taxon>Citrobacter freundii complex</taxon>
    </lineage>
</organism>
<dbReference type="Proteomes" id="UP000255286">
    <property type="component" value="Unassembled WGS sequence"/>
</dbReference>
<dbReference type="AlphaFoldDB" id="A0A9Q8E7D4"/>
<sequence>MLTPGLNEGFISALYDALTADVDPAPGGHLAVHRQPFGIQFIKVFPGSPMWHQVGVGNQHARCVVVSFKYAYRFSGLDQQRLIGLQFGQRVDDGVIALPVPRGPANPTVHHQLMRIFRHIGIQIIH</sequence>
<gene>
    <name evidence="1" type="ORF">NCTC8782_00001</name>
</gene>
<proteinExistence type="predicted"/>
<reference evidence="1 2" key="1">
    <citation type="submission" date="2018-06" db="EMBL/GenBank/DDBJ databases">
        <authorList>
            <consortium name="Pathogen Informatics"/>
            <person name="Doyle S."/>
        </authorList>
    </citation>
    <scope>NUCLEOTIDE SEQUENCE [LARGE SCALE GENOMIC DNA]</scope>
    <source>
        <strain evidence="1 2">NCTC8782</strain>
    </source>
</reference>
<evidence type="ECO:0000313" key="2">
    <source>
        <dbReference type="Proteomes" id="UP000255286"/>
    </source>
</evidence>